<evidence type="ECO:0000256" key="1">
    <source>
        <dbReference type="SAM" id="Phobius"/>
    </source>
</evidence>
<protein>
    <submittedName>
        <fullName evidence="2">DUF1295 domain-containing protein</fullName>
    </submittedName>
</protein>
<proteinExistence type="predicted"/>
<dbReference type="GO" id="GO:0016020">
    <property type="term" value="C:membrane"/>
    <property type="evidence" value="ECO:0007669"/>
    <property type="project" value="TreeGrafter"/>
</dbReference>
<dbReference type="PANTHER" id="PTHR32251:SF17">
    <property type="entry name" value="STEROID 5-ALPHA REDUCTASE C-TERMINAL DOMAIN-CONTAINING PROTEIN"/>
    <property type="match status" value="1"/>
</dbReference>
<feature type="transmembrane region" description="Helical" evidence="1">
    <location>
        <begin position="6"/>
        <end position="21"/>
    </location>
</feature>
<keyword evidence="1" id="KW-0812">Transmembrane</keyword>
<keyword evidence="1" id="KW-1133">Transmembrane helix</keyword>
<dbReference type="Gene3D" id="1.20.120.1630">
    <property type="match status" value="1"/>
</dbReference>
<reference evidence="2 3" key="1">
    <citation type="submission" date="2019-07" db="EMBL/GenBank/DDBJ databases">
        <title>Genome sequence of Acholeplasma laidlawii strain with increased resistance to erythromycin.</title>
        <authorList>
            <person name="Medvedeva E.S."/>
            <person name="Baranova N.B."/>
            <person name="Siniagina M.N."/>
            <person name="Mouzykantov A."/>
            <person name="Chernova O.A."/>
            <person name="Chernov V.M."/>
        </authorList>
    </citation>
    <scope>NUCLEOTIDE SEQUENCE [LARGE SCALE GENOMIC DNA]</scope>
    <source>
        <strain evidence="2 3">PG8REry</strain>
    </source>
</reference>
<dbReference type="Proteomes" id="UP000315938">
    <property type="component" value="Unassembled WGS sequence"/>
</dbReference>
<comment type="caution">
    <text evidence="2">The sequence shown here is derived from an EMBL/GenBank/DDBJ whole genome shotgun (WGS) entry which is preliminary data.</text>
</comment>
<dbReference type="OMA" id="FQMLWVW"/>
<dbReference type="PROSITE" id="PS50244">
    <property type="entry name" value="S5A_REDUCTASE"/>
    <property type="match status" value="1"/>
</dbReference>
<keyword evidence="1" id="KW-0472">Membrane</keyword>
<dbReference type="InterPro" id="IPR010721">
    <property type="entry name" value="UstE-like"/>
</dbReference>
<dbReference type="Pfam" id="PF06966">
    <property type="entry name" value="DUF1295"/>
    <property type="match status" value="1"/>
</dbReference>
<dbReference type="GeneID" id="41339551"/>
<feature type="transmembrane region" description="Helical" evidence="1">
    <location>
        <begin position="194"/>
        <end position="227"/>
    </location>
</feature>
<dbReference type="AlphaFoldDB" id="A0A553IGR9"/>
<feature type="transmembrane region" description="Helical" evidence="1">
    <location>
        <begin position="135"/>
        <end position="156"/>
    </location>
</feature>
<evidence type="ECO:0000313" key="3">
    <source>
        <dbReference type="Proteomes" id="UP000315938"/>
    </source>
</evidence>
<sequence>MNYLYIYLILLAYFLIWYVIAQIKKNNGLVDIAWGMGVVVSAVSSLILGDQYTITGLIVTGLTIIWGLRLSLYLFKRNFNKEEDFRYQNFRNKWKTHVKLKALLYVFLTQSIFSYIIALPIILTNLISNKTFDMVSIILVSLGALIFFIGFIFEVLADHSLQRFKKDPSNKGKIMQKNVWKFSRHPNYFGEATLWWGIGIATLGTMNIISFIGLISPLIITYLLLYVTGVPLLEKKYKTNLAYQAYASKTSIFFPLPPKK</sequence>
<evidence type="ECO:0000313" key="2">
    <source>
        <dbReference type="EMBL" id="TRX99377.1"/>
    </source>
</evidence>
<feature type="transmembrane region" description="Helical" evidence="1">
    <location>
        <begin position="102"/>
        <end position="123"/>
    </location>
</feature>
<feature type="transmembrane region" description="Helical" evidence="1">
    <location>
        <begin position="54"/>
        <end position="75"/>
    </location>
</feature>
<dbReference type="RefSeq" id="WP_012243345.1">
    <property type="nucleotide sequence ID" value="NZ_JACAOE010000002.1"/>
</dbReference>
<accession>A0A553IGR9</accession>
<name>A0A553IGR9_ACHLA</name>
<organism evidence="2 3">
    <name type="scientific">Acholeplasma laidlawii</name>
    <dbReference type="NCBI Taxonomy" id="2148"/>
    <lineage>
        <taxon>Bacteria</taxon>
        <taxon>Bacillati</taxon>
        <taxon>Mycoplasmatota</taxon>
        <taxon>Mollicutes</taxon>
        <taxon>Acholeplasmatales</taxon>
        <taxon>Acholeplasmataceae</taxon>
        <taxon>Acholeplasma</taxon>
    </lineage>
</organism>
<feature type="transmembrane region" description="Helical" evidence="1">
    <location>
        <begin position="28"/>
        <end position="48"/>
    </location>
</feature>
<dbReference type="EMBL" id="VKID01000002">
    <property type="protein sequence ID" value="TRX99377.1"/>
    <property type="molecule type" value="Genomic_DNA"/>
</dbReference>
<dbReference type="PANTHER" id="PTHR32251">
    <property type="entry name" value="3-OXO-5-ALPHA-STEROID 4-DEHYDROGENASE"/>
    <property type="match status" value="1"/>
</dbReference>
<gene>
    <name evidence="2" type="ORF">FNV44_06660</name>
</gene>